<dbReference type="SMART" id="SM00651">
    <property type="entry name" value="Sm"/>
    <property type="match status" value="1"/>
</dbReference>
<organism evidence="3 4">
    <name type="scientific">Coccomyxa viridis</name>
    <dbReference type="NCBI Taxonomy" id="1274662"/>
    <lineage>
        <taxon>Eukaryota</taxon>
        <taxon>Viridiplantae</taxon>
        <taxon>Chlorophyta</taxon>
        <taxon>core chlorophytes</taxon>
        <taxon>Trebouxiophyceae</taxon>
        <taxon>Trebouxiophyceae incertae sedis</taxon>
        <taxon>Coccomyxaceae</taxon>
        <taxon>Coccomyxa</taxon>
    </lineage>
</organism>
<dbReference type="GO" id="GO:0006398">
    <property type="term" value="P:mRNA 3'-end processing by stem-loop binding and cleavage"/>
    <property type="evidence" value="ECO:0007669"/>
    <property type="project" value="TreeGrafter"/>
</dbReference>
<feature type="region of interest" description="Disordered" evidence="1">
    <location>
        <begin position="105"/>
        <end position="138"/>
    </location>
</feature>
<feature type="domain" description="Sm" evidence="2">
    <location>
        <begin position="17"/>
        <end position="82"/>
    </location>
</feature>
<dbReference type="PANTHER" id="PTHR21196">
    <property type="entry name" value="U7 SNRNA-ASSOCIATED SM-LIKE PROTEIN LSM10"/>
    <property type="match status" value="1"/>
</dbReference>
<dbReference type="InterPro" id="IPR010920">
    <property type="entry name" value="LSM_dom_sf"/>
</dbReference>
<accession>A0AAV1I9P6</accession>
<dbReference type="InterPro" id="IPR052840">
    <property type="entry name" value="U7_snRNA_Sm-like"/>
</dbReference>
<dbReference type="AlphaFoldDB" id="A0AAV1I9P6"/>
<name>A0AAV1I9P6_9CHLO</name>
<evidence type="ECO:0000259" key="2">
    <source>
        <dbReference type="SMART" id="SM00651"/>
    </source>
</evidence>
<dbReference type="Gene3D" id="2.30.30.100">
    <property type="match status" value="1"/>
</dbReference>
<gene>
    <name evidence="3" type="ORF">CVIRNUC_005854</name>
</gene>
<dbReference type="GO" id="GO:0016604">
    <property type="term" value="C:nuclear body"/>
    <property type="evidence" value="ECO:0007669"/>
    <property type="project" value="TreeGrafter"/>
</dbReference>
<sequence>MKKTNWRVPAADRSLSTFVEALIGLKIVVELNNDAIARGVLESSDGGMNLTLTEASLQPLQGEAQSMTFLFVKGASIRYIHFPSAVKPETRVEVRRKQILGARRQHLSSLDQQQRLQKGVDGTLKSTSDPEAGMATSE</sequence>
<dbReference type="GO" id="GO:0071209">
    <property type="term" value="F:U7 snRNA binding"/>
    <property type="evidence" value="ECO:0007669"/>
    <property type="project" value="TreeGrafter"/>
</dbReference>
<dbReference type="EMBL" id="CAUYUE010000007">
    <property type="protein sequence ID" value="CAK0782657.1"/>
    <property type="molecule type" value="Genomic_DNA"/>
</dbReference>
<dbReference type="PANTHER" id="PTHR21196:SF1">
    <property type="entry name" value="U7 SNRNA-ASSOCIATED SM-LIKE PROTEIN LSM10"/>
    <property type="match status" value="1"/>
</dbReference>
<dbReference type="InterPro" id="IPR001163">
    <property type="entry name" value="Sm_dom_euk/arc"/>
</dbReference>
<protein>
    <recommendedName>
        <fullName evidence="2">Sm domain-containing protein</fullName>
    </recommendedName>
</protein>
<dbReference type="GO" id="GO:0071254">
    <property type="term" value="C:cytoplasmic U snRNP body"/>
    <property type="evidence" value="ECO:0007669"/>
    <property type="project" value="TreeGrafter"/>
</dbReference>
<dbReference type="Proteomes" id="UP001314263">
    <property type="component" value="Unassembled WGS sequence"/>
</dbReference>
<evidence type="ECO:0000313" key="3">
    <source>
        <dbReference type="EMBL" id="CAK0782657.1"/>
    </source>
</evidence>
<dbReference type="SUPFAM" id="SSF50182">
    <property type="entry name" value="Sm-like ribonucleoproteins"/>
    <property type="match status" value="1"/>
</dbReference>
<dbReference type="GO" id="GO:0071208">
    <property type="term" value="F:histone pre-mRNA DCP binding"/>
    <property type="evidence" value="ECO:0007669"/>
    <property type="project" value="TreeGrafter"/>
</dbReference>
<comment type="caution">
    <text evidence="3">The sequence shown here is derived from an EMBL/GenBank/DDBJ whole genome shotgun (WGS) entry which is preliminary data.</text>
</comment>
<dbReference type="Pfam" id="PF01423">
    <property type="entry name" value="LSM"/>
    <property type="match status" value="1"/>
</dbReference>
<reference evidence="3 4" key="1">
    <citation type="submission" date="2023-10" db="EMBL/GenBank/DDBJ databases">
        <authorList>
            <person name="Maclean D."/>
            <person name="Macfadyen A."/>
        </authorList>
    </citation>
    <scope>NUCLEOTIDE SEQUENCE [LARGE SCALE GENOMIC DNA]</scope>
</reference>
<proteinExistence type="predicted"/>
<evidence type="ECO:0000313" key="4">
    <source>
        <dbReference type="Proteomes" id="UP001314263"/>
    </source>
</evidence>
<evidence type="ECO:0000256" key="1">
    <source>
        <dbReference type="SAM" id="MobiDB-lite"/>
    </source>
</evidence>
<feature type="compositionally biased region" description="Polar residues" evidence="1">
    <location>
        <begin position="107"/>
        <end position="116"/>
    </location>
</feature>
<keyword evidence="4" id="KW-1185">Reference proteome</keyword>